<comment type="similarity">
    <text evidence="1">Belongs to the saccharopine dehydrogenase family.</text>
</comment>
<evidence type="ECO:0000256" key="2">
    <source>
        <dbReference type="SAM" id="Phobius"/>
    </source>
</evidence>
<dbReference type="PANTHER" id="PTHR12286">
    <property type="entry name" value="SACCHAROPINE DEHYDROGENASE-LIKE OXIDOREDUCTASE"/>
    <property type="match status" value="1"/>
</dbReference>
<keyword evidence="2" id="KW-1133">Transmembrane helix</keyword>
<dbReference type="InterPro" id="IPR036291">
    <property type="entry name" value="NAD(P)-bd_dom_sf"/>
</dbReference>
<dbReference type="GO" id="GO:0005886">
    <property type="term" value="C:plasma membrane"/>
    <property type="evidence" value="ECO:0007669"/>
    <property type="project" value="TreeGrafter"/>
</dbReference>
<proteinExistence type="inferred from homology"/>
<sequence>MAAAKMASSRASRPFDVIVYGASGFTGRLVAEHLARDYQGSVKWAMAGRSETKLKEVRDLLAKINPKCAETPILVADAFDRDAIGSMLKQGKVVVSTAGPYARYGNMLVEQAVEQGTHYCDITGEVLWVKRSIKQHNDKAVANGTKILHCCGFDSVPSDLGTLLMVDYMKKLGKKTDKVFNLMGKASGGFSGGTVESGRNMMETEEMSEISASGSNAYYLAETVPGVRKGTDKPSPKAPHKVMDVNGGTWTGPFVMEAVNGRVVHWSNALAGESYGSDFKYLEAVETGKGWSGFAGASAVAAGLGVFALMMAPGIRQLSKRVLPAPGEGPSEEARLKGFWNMHLTALSEEAPGVKPTVVKGHIGDPKRDPGYWGTSRMVLEAALCLALQEKQLKEAGCREGGVMSASAALGMTYVERLRQAGLTWKITEVDGKPVEETEAATKAAKVNA</sequence>
<dbReference type="PANTHER" id="PTHR12286:SF5">
    <property type="entry name" value="SACCHAROPINE DEHYDROGENASE-LIKE OXIDOREDUCTASE"/>
    <property type="match status" value="1"/>
</dbReference>
<gene>
    <name evidence="4" type="ORF">CEUR00632_LOCUS16081</name>
</gene>
<organism evidence="4">
    <name type="scientific">Chlamydomonas euryale</name>
    <dbReference type="NCBI Taxonomy" id="1486919"/>
    <lineage>
        <taxon>Eukaryota</taxon>
        <taxon>Viridiplantae</taxon>
        <taxon>Chlorophyta</taxon>
        <taxon>core chlorophytes</taxon>
        <taxon>Chlorophyceae</taxon>
        <taxon>CS clade</taxon>
        <taxon>Chlamydomonadales</taxon>
        <taxon>Chlamydomonadaceae</taxon>
        <taxon>Chlamydomonas</taxon>
    </lineage>
</organism>
<keyword evidence="2" id="KW-0472">Membrane</keyword>
<protein>
    <recommendedName>
        <fullName evidence="3">Saccharopine dehydrogenase NADP binding domain-containing protein</fullName>
    </recommendedName>
</protein>
<dbReference type="Pfam" id="PF03435">
    <property type="entry name" value="Sacchrp_dh_NADP"/>
    <property type="match status" value="1"/>
</dbReference>
<dbReference type="GO" id="GO:0005811">
    <property type="term" value="C:lipid droplet"/>
    <property type="evidence" value="ECO:0007669"/>
    <property type="project" value="TreeGrafter"/>
</dbReference>
<dbReference type="SUPFAM" id="SSF51735">
    <property type="entry name" value="NAD(P)-binding Rossmann-fold domains"/>
    <property type="match status" value="1"/>
</dbReference>
<keyword evidence="2" id="KW-0812">Transmembrane</keyword>
<accession>A0A7R9Z2J5</accession>
<evidence type="ECO:0000313" key="4">
    <source>
        <dbReference type="EMBL" id="CAD8301488.1"/>
    </source>
</evidence>
<dbReference type="InterPro" id="IPR051276">
    <property type="entry name" value="Saccharopine_DH-like_oxidrdct"/>
</dbReference>
<dbReference type="AlphaFoldDB" id="A0A7R9Z2J5"/>
<feature type="transmembrane region" description="Helical" evidence="2">
    <location>
        <begin position="291"/>
        <end position="312"/>
    </location>
</feature>
<name>A0A7R9Z2J5_9CHLO</name>
<feature type="domain" description="Saccharopine dehydrogenase NADP binding" evidence="3">
    <location>
        <begin position="17"/>
        <end position="145"/>
    </location>
</feature>
<dbReference type="GO" id="GO:0009247">
    <property type="term" value="P:glycolipid biosynthetic process"/>
    <property type="evidence" value="ECO:0007669"/>
    <property type="project" value="TreeGrafter"/>
</dbReference>
<dbReference type="EMBL" id="HBEC01034634">
    <property type="protein sequence ID" value="CAD8301488.1"/>
    <property type="molecule type" value="Transcribed_RNA"/>
</dbReference>
<evidence type="ECO:0000256" key="1">
    <source>
        <dbReference type="ARBA" id="ARBA00038048"/>
    </source>
</evidence>
<dbReference type="InterPro" id="IPR005097">
    <property type="entry name" value="Sacchrp_dh_NADP-bd"/>
</dbReference>
<dbReference type="Gene3D" id="3.40.50.720">
    <property type="entry name" value="NAD(P)-binding Rossmann-like Domain"/>
    <property type="match status" value="1"/>
</dbReference>
<evidence type="ECO:0000259" key="3">
    <source>
        <dbReference type="Pfam" id="PF03435"/>
    </source>
</evidence>
<reference evidence="4" key="1">
    <citation type="submission" date="2021-01" db="EMBL/GenBank/DDBJ databases">
        <authorList>
            <person name="Corre E."/>
            <person name="Pelletier E."/>
            <person name="Niang G."/>
            <person name="Scheremetjew M."/>
            <person name="Finn R."/>
            <person name="Kale V."/>
            <person name="Holt S."/>
            <person name="Cochrane G."/>
            <person name="Meng A."/>
            <person name="Brown T."/>
            <person name="Cohen L."/>
        </authorList>
    </citation>
    <scope>NUCLEOTIDE SEQUENCE</scope>
    <source>
        <strain evidence="4">CCMP219</strain>
    </source>
</reference>
<dbReference type="GO" id="GO:0005739">
    <property type="term" value="C:mitochondrion"/>
    <property type="evidence" value="ECO:0007669"/>
    <property type="project" value="TreeGrafter"/>
</dbReference>